<accession>A0A134AYP4</accession>
<protein>
    <submittedName>
        <fullName evidence="1">Uncharacterized protein</fullName>
    </submittedName>
</protein>
<gene>
    <name evidence="1" type="ORF">HMPREF3185_02216</name>
</gene>
<name>A0A134AYP4_9PORP</name>
<comment type="caution">
    <text evidence="1">The sequence shown here is derived from an EMBL/GenBank/DDBJ whole genome shotgun (WGS) entry which is preliminary data.</text>
</comment>
<evidence type="ECO:0000313" key="1">
    <source>
        <dbReference type="EMBL" id="KXB72804.1"/>
    </source>
</evidence>
<evidence type="ECO:0000313" key="2">
    <source>
        <dbReference type="Proteomes" id="UP000070224"/>
    </source>
</evidence>
<proteinExistence type="predicted"/>
<reference evidence="2" key="1">
    <citation type="submission" date="2016-01" db="EMBL/GenBank/DDBJ databases">
        <authorList>
            <person name="Mitreva M."/>
            <person name="Pepin K.H."/>
            <person name="Mihindukulasuriya K.A."/>
            <person name="Fulton R."/>
            <person name="Fronick C."/>
            <person name="O'Laughlin M."/>
            <person name="Miner T."/>
            <person name="Herter B."/>
            <person name="Rosa B.A."/>
            <person name="Cordes M."/>
            <person name="Tomlinson C."/>
            <person name="Wollam A."/>
            <person name="Palsikar V.B."/>
            <person name="Mardis E.R."/>
            <person name="Wilson R.K."/>
        </authorList>
    </citation>
    <scope>NUCLEOTIDE SEQUENCE [LARGE SCALE GENOMIC DNA]</scope>
    <source>
        <strain evidence="2">KA00683</strain>
    </source>
</reference>
<dbReference type="EMBL" id="LSDK01000153">
    <property type="protein sequence ID" value="KXB72804.1"/>
    <property type="molecule type" value="Genomic_DNA"/>
</dbReference>
<organism evidence="1 2">
    <name type="scientific">Porphyromonas somerae</name>
    <dbReference type="NCBI Taxonomy" id="322095"/>
    <lineage>
        <taxon>Bacteria</taxon>
        <taxon>Pseudomonadati</taxon>
        <taxon>Bacteroidota</taxon>
        <taxon>Bacteroidia</taxon>
        <taxon>Bacteroidales</taxon>
        <taxon>Porphyromonadaceae</taxon>
        <taxon>Porphyromonas</taxon>
    </lineage>
</organism>
<dbReference type="PATRIC" id="fig|322095.3.peg.2195"/>
<sequence>MLDVYLGEDGWSKRAGEAGKNMELMTKIDLFILQRLKAKLDKSIPRVQMLLTKLTPMQLFDLELYRIAIAYYASALDMLRRIAI</sequence>
<keyword evidence="2" id="KW-1185">Reference proteome</keyword>
<dbReference type="AlphaFoldDB" id="A0A134AYP4"/>
<dbReference type="STRING" id="322095.HMPREF3185_02216"/>
<dbReference type="Proteomes" id="UP000070224">
    <property type="component" value="Unassembled WGS sequence"/>
</dbReference>